<gene>
    <name evidence="1" type="ORF">SAMN02982919_01361</name>
</gene>
<dbReference type="Pfam" id="PF23840">
    <property type="entry name" value="Phage_tail_terminator"/>
    <property type="match status" value="1"/>
</dbReference>
<protein>
    <submittedName>
        <fullName evidence="1">Uncharacterized protein</fullName>
    </submittedName>
</protein>
<sequence length="157" mass="16805">MSTNGLSKEEANDFMALEPRLVELVRAAVAGMTPAVHVLTAADLADVLESQQKTPAVHVIYGGYQITEDRGTSWMLEHTWYAVAAVRNVAAVRTGKAARRDAGVLAARVMRALAGASVLGATKTLKLVSPPAAHYQSGFQYLPSAVLAETVFHKFIE</sequence>
<evidence type="ECO:0000313" key="2">
    <source>
        <dbReference type="Proteomes" id="UP000199766"/>
    </source>
</evidence>
<dbReference type="OrthoDB" id="8812168at2"/>
<organism evidence="1 2">
    <name type="scientific">Giesbergeria anulus</name>
    <dbReference type="NCBI Taxonomy" id="180197"/>
    <lineage>
        <taxon>Bacteria</taxon>
        <taxon>Pseudomonadati</taxon>
        <taxon>Pseudomonadota</taxon>
        <taxon>Betaproteobacteria</taxon>
        <taxon>Burkholderiales</taxon>
        <taxon>Comamonadaceae</taxon>
        <taxon>Giesbergeria</taxon>
    </lineage>
</organism>
<dbReference type="InterPro" id="IPR056912">
    <property type="entry name" value="Phage_JBD30_tail_term-like"/>
</dbReference>
<name>A0A1H9JCP6_9BURK</name>
<accession>A0A1H9JCP6</accession>
<evidence type="ECO:0000313" key="1">
    <source>
        <dbReference type="EMBL" id="SEQ84674.1"/>
    </source>
</evidence>
<dbReference type="STRING" id="180197.SAMN02982919_01361"/>
<dbReference type="RefSeq" id="WP_091454695.1">
    <property type="nucleotide sequence ID" value="NZ_FOGD01000002.1"/>
</dbReference>
<dbReference type="AlphaFoldDB" id="A0A1H9JCP6"/>
<dbReference type="Proteomes" id="UP000199766">
    <property type="component" value="Unassembled WGS sequence"/>
</dbReference>
<dbReference type="EMBL" id="FOGD01000002">
    <property type="protein sequence ID" value="SEQ84674.1"/>
    <property type="molecule type" value="Genomic_DNA"/>
</dbReference>
<proteinExistence type="predicted"/>
<reference evidence="1 2" key="1">
    <citation type="submission" date="2016-10" db="EMBL/GenBank/DDBJ databases">
        <authorList>
            <person name="de Groot N.N."/>
        </authorList>
    </citation>
    <scope>NUCLEOTIDE SEQUENCE [LARGE SCALE GENOMIC DNA]</scope>
    <source>
        <strain evidence="1 2">ATCC 35958</strain>
    </source>
</reference>
<keyword evidence="2" id="KW-1185">Reference proteome</keyword>